<name>D6E9Y3_9ACTN</name>
<dbReference type="Proteomes" id="UP000008805">
    <property type="component" value="Chromosome"/>
</dbReference>
<dbReference type="EMBL" id="FP929047">
    <property type="protein sequence ID" value="CBL04530.1"/>
    <property type="molecule type" value="Genomic_DNA"/>
</dbReference>
<evidence type="ECO:0000313" key="1">
    <source>
        <dbReference type="EMBL" id="CBL04530.1"/>
    </source>
</evidence>
<keyword evidence="2" id="KW-1185">Reference proteome</keyword>
<dbReference type="BioCyc" id="GPAM657308:GPA_RS10720-MONOMER"/>
<gene>
    <name evidence="1" type="ORF">GPA_23000</name>
</gene>
<protein>
    <submittedName>
        <fullName evidence="1">Uncharacterized protein</fullName>
    </submittedName>
</protein>
<dbReference type="HOGENOM" id="CLU_976360_0_0_11"/>
<organism evidence="1 2">
    <name type="scientific">Gordonibacter pamelaeae 7-10-1-b</name>
    <dbReference type="NCBI Taxonomy" id="657308"/>
    <lineage>
        <taxon>Bacteria</taxon>
        <taxon>Bacillati</taxon>
        <taxon>Actinomycetota</taxon>
        <taxon>Coriobacteriia</taxon>
        <taxon>Eggerthellales</taxon>
        <taxon>Eggerthellaceae</taxon>
        <taxon>Gordonibacter</taxon>
    </lineage>
</organism>
<reference evidence="1 2" key="2">
    <citation type="submission" date="2010-03" db="EMBL/GenBank/DDBJ databases">
        <authorList>
            <person name="Pajon A."/>
        </authorList>
    </citation>
    <scope>NUCLEOTIDE SEQUENCE [LARGE SCALE GENOMIC DNA]</scope>
    <source>
        <strain evidence="2">7-10-1-b</strain>
    </source>
</reference>
<sequence>MSFVGKNRATELWGKIKATFGARIKVSGATISLENLADTPVILSQATIPDATTSTPGVMSAADKSKLNGVATNANNYTHPSFAAHGSGLYKITVNANGHVTAVTSVTKADITALGIPAQDTNTTYSVATQSANGLMPAADKKKLDGLDTTISQAIAAASMGHAVYKGAVSANTDISNAAYKQGWYWVVKKAGTYVGEACEEGDMIFCNADKGSAYSAAHFDVVQNNMQEMTASELAAILV</sequence>
<dbReference type="PATRIC" id="fig|657308.3.peg.1807"/>
<proteinExistence type="predicted"/>
<reference evidence="1 2" key="1">
    <citation type="submission" date="2010-03" db="EMBL/GenBank/DDBJ databases">
        <title>The genome sequence of Gordonibacter pamelaeae 7-10-1-bT.</title>
        <authorList>
            <consortium name="metaHIT consortium -- http://www.metahit.eu/"/>
            <person name="Pajon A."/>
            <person name="Turner K."/>
            <person name="Parkhill J."/>
            <person name="Timmis K."/>
            <person name="Oxley A."/>
            <person name="Wurdemann D."/>
        </authorList>
    </citation>
    <scope>NUCLEOTIDE SEQUENCE [LARGE SCALE GENOMIC DNA]</scope>
    <source>
        <strain evidence="2">7-10-1-b</strain>
    </source>
</reference>
<accession>D6E9Y3</accession>
<dbReference type="RefSeq" id="WP_015539874.1">
    <property type="nucleotide sequence ID" value="NC_021021.1"/>
</dbReference>
<dbReference type="AlphaFoldDB" id="D6E9Y3"/>
<evidence type="ECO:0000313" key="2">
    <source>
        <dbReference type="Proteomes" id="UP000008805"/>
    </source>
</evidence>
<dbReference type="KEGG" id="gpa:GPA_23000"/>